<protein>
    <submittedName>
        <fullName evidence="2">Methyltransferase family protein</fullName>
    </submittedName>
</protein>
<dbReference type="InterPro" id="IPR029063">
    <property type="entry name" value="SAM-dependent_MTases_sf"/>
</dbReference>
<reference evidence="2 3" key="1">
    <citation type="submission" date="2019-03" db="EMBL/GenBank/DDBJ databases">
        <title>Genomic Encyclopedia of Type Strains, Phase IV (KMG-IV): sequencing the most valuable type-strain genomes for metagenomic binning, comparative biology and taxonomic classification.</title>
        <authorList>
            <person name="Goeker M."/>
        </authorList>
    </citation>
    <scope>NUCLEOTIDE SEQUENCE [LARGE SCALE GENOMIC DNA]</scope>
    <source>
        <strain evidence="2 3">DSM 1709</strain>
    </source>
</reference>
<dbReference type="GeneID" id="99684445"/>
<dbReference type="InterPro" id="IPR041698">
    <property type="entry name" value="Methyltransf_25"/>
</dbReference>
<organism evidence="2 3">
    <name type="scientific">Rubrivivax gelatinosus</name>
    <name type="common">Rhodocyclus gelatinosus</name>
    <name type="synonym">Rhodopseudomonas gelatinosa</name>
    <dbReference type="NCBI Taxonomy" id="28068"/>
    <lineage>
        <taxon>Bacteria</taxon>
        <taxon>Pseudomonadati</taxon>
        <taxon>Pseudomonadota</taxon>
        <taxon>Betaproteobacteria</taxon>
        <taxon>Burkholderiales</taxon>
        <taxon>Sphaerotilaceae</taxon>
        <taxon>Rubrivivax</taxon>
    </lineage>
</organism>
<gene>
    <name evidence="2" type="ORF">EV684_105287</name>
</gene>
<dbReference type="AlphaFoldDB" id="A0A4R2M9N5"/>
<keyword evidence="2" id="KW-0489">Methyltransferase</keyword>
<dbReference type="EMBL" id="SLXD01000005">
    <property type="protein sequence ID" value="TCP03120.1"/>
    <property type="molecule type" value="Genomic_DNA"/>
</dbReference>
<comment type="caution">
    <text evidence="2">The sequence shown here is derived from an EMBL/GenBank/DDBJ whole genome shotgun (WGS) entry which is preliminary data.</text>
</comment>
<dbReference type="CDD" id="cd02440">
    <property type="entry name" value="AdoMet_MTases"/>
    <property type="match status" value="1"/>
</dbReference>
<proteinExistence type="predicted"/>
<keyword evidence="2" id="KW-0808">Transferase</keyword>
<evidence type="ECO:0000313" key="3">
    <source>
        <dbReference type="Proteomes" id="UP000295106"/>
    </source>
</evidence>
<accession>A0A4R2M9N5</accession>
<dbReference type="SUPFAM" id="SSF53335">
    <property type="entry name" value="S-adenosyl-L-methionine-dependent methyltransferases"/>
    <property type="match status" value="1"/>
</dbReference>
<evidence type="ECO:0000259" key="1">
    <source>
        <dbReference type="Pfam" id="PF13649"/>
    </source>
</evidence>
<evidence type="ECO:0000313" key="2">
    <source>
        <dbReference type="EMBL" id="TCP03120.1"/>
    </source>
</evidence>
<dbReference type="Gene3D" id="3.40.50.150">
    <property type="entry name" value="Vaccinia Virus protein VP39"/>
    <property type="match status" value="1"/>
</dbReference>
<sequence length="323" mass="34901">MNTAQERRRAWDGYWASGALHSCAGSFDGNYGGAIASFWRETFMHLQPGERVLDLACGNGPLGRLLLECRDDASIGCDAVDLATPSPRWLSEMPAAQAARLRFHGGVAAESLPFDDGRFALVTSQYGLEYTDLARSVAELQRVLRRPGRIALLVHHAGSRPVALAHDEITHLDWLGAEDGLLDSVARIVPLVDRAQTPQGRAALAQDASAERQRQHFNSLQQALSRRAEASICPDVLYEVRDAAARLFALAGGSGSSAALEGLGRLRRHLMDSRIRLEDLCRCALDADGVAALSQRLAPAARTAELHESGHLMGWTLVATLPG</sequence>
<feature type="domain" description="Methyltransferase" evidence="1">
    <location>
        <begin position="52"/>
        <end position="148"/>
    </location>
</feature>
<name>A0A4R2M9N5_RUBGE</name>
<dbReference type="Proteomes" id="UP000295106">
    <property type="component" value="Unassembled WGS sequence"/>
</dbReference>
<dbReference type="GO" id="GO:0032259">
    <property type="term" value="P:methylation"/>
    <property type="evidence" value="ECO:0007669"/>
    <property type="project" value="UniProtKB-KW"/>
</dbReference>
<dbReference type="Pfam" id="PF13649">
    <property type="entry name" value="Methyltransf_25"/>
    <property type="match status" value="1"/>
</dbReference>
<dbReference type="RefSeq" id="WP_165908453.1">
    <property type="nucleotide sequence ID" value="NZ_CP181386.1"/>
</dbReference>
<dbReference type="GO" id="GO:0008168">
    <property type="term" value="F:methyltransferase activity"/>
    <property type="evidence" value="ECO:0007669"/>
    <property type="project" value="UniProtKB-KW"/>
</dbReference>